<dbReference type="Gene3D" id="3.40.50.720">
    <property type="entry name" value="NAD(P)-binding Rossmann-like Domain"/>
    <property type="match status" value="1"/>
</dbReference>
<accession>A0AAW0DM15</accession>
<comment type="similarity">
    <text evidence="1 4">Belongs to the short-chain dehydrogenases/reductases (SDR) family.</text>
</comment>
<dbReference type="PRINTS" id="PR00080">
    <property type="entry name" value="SDRFAMILY"/>
</dbReference>
<comment type="caution">
    <text evidence="5">The sequence shown here is derived from an EMBL/GenBank/DDBJ whole genome shotgun (WGS) entry which is preliminary data.</text>
</comment>
<dbReference type="PROSITE" id="PS00061">
    <property type="entry name" value="ADH_SHORT"/>
    <property type="match status" value="1"/>
</dbReference>
<dbReference type="Proteomes" id="UP001362999">
    <property type="component" value="Unassembled WGS sequence"/>
</dbReference>
<dbReference type="Pfam" id="PF00106">
    <property type="entry name" value="adh_short"/>
    <property type="match status" value="2"/>
</dbReference>
<dbReference type="PANTHER" id="PTHR43976:SF16">
    <property type="entry name" value="SHORT-CHAIN DEHYDROGENASE_REDUCTASE FAMILY PROTEIN"/>
    <property type="match status" value="1"/>
</dbReference>
<gene>
    <name evidence="5" type="ORF">R3P38DRAFT_3594786</name>
</gene>
<evidence type="ECO:0000256" key="2">
    <source>
        <dbReference type="ARBA" id="ARBA00022857"/>
    </source>
</evidence>
<keyword evidence="2" id="KW-0521">NADP</keyword>
<evidence type="ECO:0000256" key="4">
    <source>
        <dbReference type="RuleBase" id="RU000363"/>
    </source>
</evidence>
<dbReference type="InterPro" id="IPR002347">
    <property type="entry name" value="SDR_fam"/>
</dbReference>
<dbReference type="CDD" id="cd05374">
    <property type="entry name" value="17beta-HSD-like_SDR_c"/>
    <property type="match status" value="1"/>
</dbReference>
<dbReference type="AlphaFoldDB" id="A0AAW0DM15"/>
<dbReference type="PRINTS" id="PR00081">
    <property type="entry name" value="GDHRDH"/>
</dbReference>
<evidence type="ECO:0000313" key="5">
    <source>
        <dbReference type="EMBL" id="KAK7052238.1"/>
    </source>
</evidence>
<reference evidence="5 6" key="1">
    <citation type="journal article" date="2024" name="J Genomics">
        <title>Draft genome sequencing and assembly of Favolaschia claudopus CIRM-BRFM 2984 isolated from oak limbs.</title>
        <authorList>
            <person name="Navarro D."/>
            <person name="Drula E."/>
            <person name="Chaduli D."/>
            <person name="Cazenave R."/>
            <person name="Ahrendt S."/>
            <person name="Wang J."/>
            <person name="Lipzen A."/>
            <person name="Daum C."/>
            <person name="Barry K."/>
            <person name="Grigoriev I.V."/>
            <person name="Favel A."/>
            <person name="Rosso M.N."/>
            <person name="Martin F."/>
        </authorList>
    </citation>
    <scope>NUCLEOTIDE SEQUENCE [LARGE SCALE GENOMIC DNA]</scope>
    <source>
        <strain evidence="5 6">CIRM-BRFM 2984</strain>
    </source>
</reference>
<keyword evidence="6" id="KW-1185">Reference proteome</keyword>
<dbReference type="GO" id="GO:0016491">
    <property type="term" value="F:oxidoreductase activity"/>
    <property type="evidence" value="ECO:0007669"/>
    <property type="project" value="UniProtKB-KW"/>
</dbReference>
<organism evidence="5 6">
    <name type="scientific">Favolaschia claudopus</name>
    <dbReference type="NCBI Taxonomy" id="2862362"/>
    <lineage>
        <taxon>Eukaryota</taxon>
        <taxon>Fungi</taxon>
        <taxon>Dikarya</taxon>
        <taxon>Basidiomycota</taxon>
        <taxon>Agaricomycotina</taxon>
        <taxon>Agaricomycetes</taxon>
        <taxon>Agaricomycetidae</taxon>
        <taxon>Agaricales</taxon>
        <taxon>Marasmiineae</taxon>
        <taxon>Mycenaceae</taxon>
        <taxon>Favolaschia</taxon>
    </lineage>
</organism>
<sequence length="310" mass="33064">MSASTSSSPLVWLITGTSSGFGTHLVSSVLARGDRVIATARSLDSIKHLESNPNVCTRQLDVTSGVPALSEIISEAVKVWGRIDVVVNNAGVGYHGIMEEGGSSLLQKNFAVNFFGVMDVCAACLPHLRAQKSGTIVVVSSRSAWKCEIPVSFVLLDSRSAHDLTSSLTELLHTGSYASSKAAVSALTQTLAVELAPFGVRVLLIEPGGFRTDILRQEYHTSNPIADYDEMRGASKKLFAGVYGMEKGDPAKAMEALVDVVRGEGPAEGRPWPGHLVLGEDADTDVRKKCQKVVENLDGWAHIARGVSFD</sequence>
<evidence type="ECO:0008006" key="7">
    <source>
        <dbReference type="Google" id="ProtNLM"/>
    </source>
</evidence>
<keyword evidence="3" id="KW-0560">Oxidoreductase</keyword>
<proteinExistence type="inferred from homology"/>
<dbReference type="PANTHER" id="PTHR43976">
    <property type="entry name" value="SHORT CHAIN DEHYDROGENASE"/>
    <property type="match status" value="1"/>
</dbReference>
<name>A0AAW0DM15_9AGAR</name>
<dbReference type="InterPro" id="IPR051911">
    <property type="entry name" value="SDR_oxidoreductase"/>
</dbReference>
<evidence type="ECO:0000256" key="3">
    <source>
        <dbReference type="ARBA" id="ARBA00023002"/>
    </source>
</evidence>
<dbReference type="SUPFAM" id="SSF51735">
    <property type="entry name" value="NAD(P)-binding Rossmann-fold domains"/>
    <property type="match status" value="1"/>
</dbReference>
<dbReference type="EMBL" id="JAWWNJ010000007">
    <property type="protein sequence ID" value="KAK7052238.1"/>
    <property type="molecule type" value="Genomic_DNA"/>
</dbReference>
<dbReference type="InterPro" id="IPR020904">
    <property type="entry name" value="Sc_DH/Rdtase_CS"/>
</dbReference>
<protein>
    <recommendedName>
        <fullName evidence="7">NAD(P)-binding protein</fullName>
    </recommendedName>
</protein>
<evidence type="ECO:0000256" key="1">
    <source>
        <dbReference type="ARBA" id="ARBA00006484"/>
    </source>
</evidence>
<evidence type="ECO:0000313" key="6">
    <source>
        <dbReference type="Proteomes" id="UP001362999"/>
    </source>
</evidence>
<dbReference type="InterPro" id="IPR036291">
    <property type="entry name" value="NAD(P)-bd_dom_sf"/>
</dbReference>